<evidence type="ECO:0000256" key="1">
    <source>
        <dbReference type="ARBA" id="ARBA00022723"/>
    </source>
</evidence>
<keyword evidence="1" id="KW-0479">Metal-binding</keyword>
<feature type="domain" description="C2H2-type" evidence="7">
    <location>
        <begin position="878"/>
        <end position="905"/>
    </location>
</feature>
<dbReference type="InterPro" id="IPR050688">
    <property type="entry name" value="Zinc_finger/UBP_domain"/>
</dbReference>
<feature type="region of interest" description="Disordered" evidence="6">
    <location>
        <begin position="620"/>
        <end position="640"/>
    </location>
</feature>
<keyword evidence="4" id="KW-0862">Zinc</keyword>
<feature type="domain" description="C2H2-type" evidence="7">
    <location>
        <begin position="234"/>
        <end position="261"/>
    </location>
</feature>
<name>A0ABM1BC57_LIMPO</name>
<dbReference type="InterPro" id="IPR013087">
    <property type="entry name" value="Znf_C2H2_type"/>
</dbReference>
<dbReference type="PROSITE" id="PS00028">
    <property type="entry name" value="ZINC_FINGER_C2H2_1"/>
    <property type="match status" value="2"/>
</dbReference>
<sequence length="931" mass="105129">MPISFDTATSQQDGPLKTETMCYRGFQEEGYYSEPEKHENLSSVTLLEGDSITSSPDVIKESAIITDVTNRHDEHNNHNVDELSSDEDVEEKSISNDSNELKADNDEFTDQLTHLHKILGKNGELSSKPNISEINPASTACAKSFGIYEDQTGTDGQLKQHTRDFNSKLPPDSPADQRVPRRRKTPSDVVPDTSSISSNGKVRCYRCKQCEYVSVMKTDFWEHLKTHIKTEKLLTCPKCPFVTEYKHHLEYHLRNHFGSKPFKCPKCNYSCVNKSMLNSHMKSHSNIYQYRCADCSYVSKYCHSLKLHLRKYAHKPSVVLNVDGTLNSYSVIDVYGKKRGPRSKKQKTEVQQNSPSSQSPKTPVVHIPPIEQLPATYPSKSPVVSPSHGLKNLENLKNSHAMNGFQSNMSLRPPLLLKSVKSSNKLFSGPAPEKTPNTEDSLLSKTNLQLLNCNLCDFTTEIQDLFSKHLIKQHVTTNNQDMYKICGNTSKSLPQIQDQPQINENQKLEENVVLRDDHSLRLKSHTQMTENLAKNIPSSDFSFMFAKSKKFTVPSLLPQKLDCAHTPPMLATPLTSHSVSTHQILLTSISLPSRIASPEIKPDTHFPLDLSSYRAISPNLSPSQPVSPQFSKTSTVDHPPQEVPCRNYVSTSEPTQSLSSNFRNRRRRKAMKLESCQLSTDQRYSPEDFVKFHKEMNNTILTTEAPNEPLSKKSQQCMNFISVPTYLSSVVIDSTNSDEAPSTINVSEGKFSSHVETFTSTCNFDVPEKAPRMTRPVSEPVLAKSIGMPEQPLSFPYRVSSLFFGNNGLNKKHKENVMASNGHYPNFPYHNMGMPDALKERFIYPSSRHTLPVKQNGTEIKKTPSSGSEEYSKWQDSYTCKYCDLAFKDCVMYTMHMGYHGYQDPFTCNMCGQQNKDKVSFFLHIARAAHQ</sequence>
<dbReference type="SMART" id="SM00355">
    <property type="entry name" value="ZnF_C2H2"/>
    <property type="match status" value="7"/>
</dbReference>
<gene>
    <name evidence="9" type="primary">LOC106463541</name>
</gene>
<dbReference type="Pfam" id="PF00096">
    <property type="entry name" value="zf-C2H2"/>
    <property type="match status" value="1"/>
</dbReference>
<evidence type="ECO:0000259" key="7">
    <source>
        <dbReference type="PROSITE" id="PS50157"/>
    </source>
</evidence>
<dbReference type="PANTHER" id="PTHR24403">
    <property type="entry name" value="ZINC FINGER PROTEIN"/>
    <property type="match status" value="1"/>
</dbReference>
<dbReference type="PANTHER" id="PTHR24403:SF67">
    <property type="entry name" value="FI01116P-RELATED"/>
    <property type="match status" value="1"/>
</dbReference>
<evidence type="ECO:0000256" key="4">
    <source>
        <dbReference type="ARBA" id="ARBA00022833"/>
    </source>
</evidence>
<dbReference type="PROSITE" id="PS50157">
    <property type="entry name" value="ZINC_FINGER_C2H2_2"/>
    <property type="match status" value="3"/>
</dbReference>
<feature type="compositionally biased region" description="Basic and acidic residues" evidence="6">
    <location>
        <begin position="69"/>
        <end position="81"/>
    </location>
</feature>
<dbReference type="Proteomes" id="UP000694941">
    <property type="component" value="Unplaced"/>
</dbReference>
<feature type="region of interest" description="Disordered" evidence="6">
    <location>
        <begin position="152"/>
        <end position="198"/>
    </location>
</feature>
<proteinExistence type="predicted"/>
<dbReference type="SUPFAM" id="SSF57667">
    <property type="entry name" value="beta-beta-alpha zinc fingers"/>
    <property type="match status" value="3"/>
</dbReference>
<feature type="compositionally biased region" description="Basic and acidic residues" evidence="6">
    <location>
        <begin position="91"/>
        <end position="104"/>
    </location>
</feature>
<evidence type="ECO:0000256" key="6">
    <source>
        <dbReference type="SAM" id="MobiDB-lite"/>
    </source>
</evidence>
<feature type="region of interest" description="Disordered" evidence="6">
    <location>
        <begin position="69"/>
        <end position="104"/>
    </location>
</feature>
<feature type="domain" description="C2H2-type" evidence="7">
    <location>
        <begin position="262"/>
        <end position="289"/>
    </location>
</feature>
<dbReference type="RefSeq" id="XP_013779040.1">
    <property type="nucleotide sequence ID" value="XM_013923586.2"/>
</dbReference>
<keyword evidence="8" id="KW-1185">Reference proteome</keyword>
<evidence type="ECO:0000256" key="3">
    <source>
        <dbReference type="ARBA" id="ARBA00022771"/>
    </source>
</evidence>
<feature type="compositionally biased region" description="Polar residues" evidence="6">
    <location>
        <begin position="349"/>
        <end position="361"/>
    </location>
</feature>
<organism evidence="8 9">
    <name type="scientific">Limulus polyphemus</name>
    <name type="common">Atlantic horseshoe crab</name>
    <dbReference type="NCBI Taxonomy" id="6850"/>
    <lineage>
        <taxon>Eukaryota</taxon>
        <taxon>Metazoa</taxon>
        <taxon>Ecdysozoa</taxon>
        <taxon>Arthropoda</taxon>
        <taxon>Chelicerata</taxon>
        <taxon>Merostomata</taxon>
        <taxon>Xiphosura</taxon>
        <taxon>Limulidae</taxon>
        <taxon>Limulus</taxon>
    </lineage>
</organism>
<dbReference type="Gene3D" id="3.30.160.60">
    <property type="entry name" value="Classic Zinc Finger"/>
    <property type="match status" value="3"/>
</dbReference>
<evidence type="ECO:0000313" key="8">
    <source>
        <dbReference type="Proteomes" id="UP000694941"/>
    </source>
</evidence>
<feature type="compositionally biased region" description="Polar residues" evidence="6">
    <location>
        <begin position="620"/>
        <end position="636"/>
    </location>
</feature>
<protein>
    <submittedName>
        <fullName evidence="9">Zinc finger E-box-binding homeobox 1-like</fullName>
    </submittedName>
</protein>
<dbReference type="GeneID" id="106463541"/>
<reference evidence="9" key="1">
    <citation type="submission" date="2025-08" db="UniProtKB">
        <authorList>
            <consortium name="RefSeq"/>
        </authorList>
    </citation>
    <scope>IDENTIFICATION</scope>
    <source>
        <tissue evidence="9">Muscle</tissue>
    </source>
</reference>
<evidence type="ECO:0000256" key="2">
    <source>
        <dbReference type="ARBA" id="ARBA00022737"/>
    </source>
</evidence>
<keyword evidence="3 5" id="KW-0863">Zinc-finger</keyword>
<evidence type="ECO:0000256" key="5">
    <source>
        <dbReference type="PROSITE-ProRule" id="PRU00042"/>
    </source>
</evidence>
<accession>A0ABM1BC57</accession>
<dbReference type="InterPro" id="IPR036236">
    <property type="entry name" value="Znf_C2H2_sf"/>
</dbReference>
<evidence type="ECO:0000313" key="9">
    <source>
        <dbReference type="RefSeq" id="XP_013779040.1"/>
    </source>
</evidence>
<keyword evidence="2" id="KW-0677">Repeat</keyword>
<feature type="region of interest" description="Disordered" evidence="6">
    <location>
        <begin position="337"/>
        <end position="365"/>
    </location>
</feature>